<comment type="similarity">
    <text evidence="1">Belongs to the enoyl-CoA hydratase/isomerase family.</text>
</comment>
<keyword evidence="4" id="KW-1185">Reference proteome</keyword>
<evidence type="ECO:0000313" key="4">
    <source>
        <dbReference type="Proteomes" id="UP000215223"/>
    </source>
</evidence>
<dbReference type="InterPro" id="IPR029069">
    <property type="entry name" value="HotDog_dom_sf"/>
</dbReference>
<evidence type="ECO:0000313" key="3">
    <source>
        <dbReference type="EMBL" id="OXM55206.1"/>
    </source>
</evidence>
<dbReference type="PANTHER" id="PTHR42993:SF1">
    <property type="entry name" value="MAOC-LIKE DEHYDRATASE DOMAIN-CONTAINING PROTEIN"/>
    <property type="match status" value="1"/>
</dbReference>
<dbReference type="InterPro" id="IPR039375">
    <property type="entry name" value="NodN-like"/>
</dbReference>
<evidence type="ECO:0000256" key="1">
    <source>
        <dbReference type="ARBA" id="ARBA00005254"/>
    </source>
</evidence>
<proteinExistence type="inferred from homology"/>
<dbReference type="Pfam" id="PF01575">
    <property type="entry name" value="MaoC_dehydratas"/>
    <property type="match status" value="1"/>
</dbReference>
<dbReference type="PANTHER" id="PTHR42993">
    <property type="entry name" value="MAOC-LIKE DEHYDRATASE DOMAIN-CONTAINING PROTEIN"/>
    <property type="match status" value="1"/>
</dbReference>
<organism evidence="3 4">
    <name type="scientific">Amycolatopsis thailandensis</name>
    <dbReference type="NCBI Taxonomy" id="589330"/>
    <lineage>
        <taxon>Bacteria</taxon>
        <taxon>Bacillati</taxon>
        <taxon>Actinomycetota</taxon>
        <taxon>Actinomycetes</taxon>
        <taxon>Pseudonocardiales</taxon>
        <taxon>Pseudonocardiaceae</taxon>
        <taxon>Amycolatopsis</taxon>
    </lineage>
</organism>
<dbReference type="EMBL" id="NMQT01000062">
    <property type="protein sequence ID" value="OXM55206.1"/>
    <property type="molecule type" value="Genomic_DNA"/>
</dbReference>
<accession>A0A229S8E4</accession>
<gene>
    <name evidence="3" type="ORF">CFP71_18050</name>
</gene>
<comment type="caution">
    <text evidence="3">The sequence shown here is derived from an EMBL/GenBank/DDBJ whole genome shotgun (WGS) entry which is preliminary data.</text>
</comment>
<reference evidence="3 4" key="1">
    <citation type="submission" date="2017-07" db="EMBL/GenBank/DDBJ databases">
        <title>Amycolatopsis thailandensis Genome sequencing and assembly.</title>
        <authorList>
            <person name="Kaur N."/>
            <person name="Mayilraj S."/>
        </authorList>
    </citation>
    <scope>NUCLEOTIDE SEQUENCE [LARGE SCALE GENOMIC DNA]</scope>
    <source>
        <strain evidence="3 4">JCM 16380</strain>
    </source>
</reference>
<name>A0A229S8E4_9PSEU</name>
<feature type="domain" description="MaoC-like" evidence="2">
    <location>
        <begin position="11"/>
        <end position="119"/>
    </location>
</feature>
<dbReference type="InterPro" id="IPR002539">
    <property type="entry name" value="MaoC-like_dom"/>
</dbReference>
<dbReference type="AlphaFoldDB" id="A0A229S8E4"/>
<sequence length="151" mass="16180">MITANGIEEIQALAGRDLGTSAWRSVTQELIDTFAEVSGDGQWIHTDPARAAAGPFGGTIAHGYMTLSWGIPMFAELLRVTGVGMALNYGLNKVRFPAPVPVGGRVRLHASVLEVTAVPRNGVQMVRAFTFELEGSQKPACVAESVTRYYS</sequence>
<dbReference type="CDD" id="cd03450">
    <property type="entry name" value="NodN"/>
    <property type="match status" value="1"/>
</dbReference>
<dbReference type="SUPFAM" id="SSF54637">
    <property type="entry name" value="Thioesterase/thiol ester dehydrase-isomerase"/>
    <property type="match status" value="1"/>
</dbReference>
<evidence type="ECO:0000259" key="2">
    <source>
        <dbReference type="Pfam" id="PF01575"/>
    </source>
</evidence>
<dbReference type="RefSeq" id="WP_093935036.1">
    <property type="nucleotide sequence ID" value="NZ_NMQT01000062.1"/>
</dbReference>
<dbReference type="Gene3D" id="3.10.129.10">
    <property type="entry name" value="Hotdog Thioesterase"/>
    <property type="match status" value="1"/>
</dbReference>
<protein>
    <submittedName>
        <fullName evidence="3">Enoyl-CoA hydratase</fullName>
    </submittedName>
</protein>
<dbReference type="OrthoDB" id="9801735at2"/>
<dbReference type="Proteomes" id="UP000215223">
    <property type="component" value="Unassembled WGS sequence"/>
</dbReference>